<keyword evidence="1" id="KW-1133">Transmembrane helix</keyword>
<evidence type="ECO:0000313" key="2">
    <source>
        <dbReference type="EnsemblMetazoa" id="GBRI018365-PA"/>
    </source>
</evidence>
<keyword evidence="3" id="KW-1185">Reference proteome</keyword>
<dbReference type="VEuPathDB" id="VectorBase:GBRI018365"/>
<keyword evidence="1" id="KW-0472">Membrane</keyword>
<feature type="transmembrane region" description="Helical" evidence="1">
    <location>
        <begin position="72"/>
        <end position="94"/>
    </location>
</feature>
<organism evidence="2 3">
    <name type="scientific">Glossina brevipalpis</name>
    <dbReference type="NCBI Taxonomy" id="37001"/>
    <lineage>
        <taxon>Eukaryota</taxon>
        <taxon>Metazoa</taxon>
        <taxon>Ecdysozoa</taxon>
        <taxon>Arthropoda</taxon>
        <taxon>Hexapoda</taxon>
        <taxon>Insecta</taxon>
        <taxon>Pterygota</taxon>
        <taxon>Neoptera</taxon>
        <taxon>Endopterygota</taxon>
        <taxon>Diptera</taxon>
        <taxon>Brachycera</taxon>
        <taxon>Muscomorpha</taxon>
        <taxon>Hippoboscoidea</taxon>
        <taxon>Glossinidae</taxon>
        <taxon>Glossina</taxon>
    </lineage>
</organism>
<proteinExistence type="predicted"/>
<dbReference type="AlphaFoldDB" id="A0A1A9WFX7"/>
<dbReference type="EnsemblMetazoa" id="GBRI018365-RA">
    <property type="protein sequence ID" value="GBRI018365-PA"/>
    <property type="gene ID" value="GBRI018365"/>
</dbReference>
<reference evidence="2" key="2">
    <citation type="submission" date="2020-05" db="UniProtKB">
        <authorList>
            <consortium name="EnsemblMetazoa"/>
        </authorList>
    </citation>
    <scope>IDENTIFICATION</scope>
    <source>
        <strain evidence="2">IAEA</strain>
    </source>
</reference>
<evidence type="ECO:0000256" key="1">
    <source>
        <dbReference type="SAM" id="Phobius"/>
    </source>
</evidence>
<name>A0A1A9WFX7_9MUSC</name>
<keyword evidence="1" id="KW-0812">Transmembrane</keyword>
<accession>A0A1A9WFX7</accession>
<sequence>MSANKKISLFMQHLWEILFSTLHEHSFLDLRSNYKLESQVLGSVDGYLFANIENREDTNSSELRGPVDSYTFSANIGNLLASLLYAAYCYLLCYKLNLLSKGNRVSYENSCYEQSFMDLSGPVGGYGQKRPFGSFMLPKVTSK</sequence>
<protein>
    <submittedName>
        <fullName evidence="2">Uncharacterized protein</fullName>
    </submittedName>
</protein>
<dbReference type="Proteomes" id="UP000091820">
    <property type="component" value="Unassembled WGS sequence"/>
</dbReference>
<reference evidence="3" key="1">
    <citation type="submission" date="2014-03" db="EMBL/GenBank/DDBJ databases">
        <authorList>
            <person name="Aksoy S."/>
            <person name="Warren W."/>
            <person name="Wilson R.K."/>
        </authorList>
    </citation>
    <scope>NUCLEOTIDE SEQUENCE [LARGE SCALE GENOMIC DNA]</scope>
    <source>
        <strain evidence="3">IAEA</strain>
    </source>
</reference>
<evidence type="ECO:0000313" key="3">
    <source>
        <dbReference type="Proteomes" id="UP000091820"/>
    </source>
</evidence>